<keyword evidence="7" id="KW-0315">Glutamine amidotransferase</keyword>
<organism evidence="13 14">
    <name type="scientific">candidate division WWE3 bacterium CG10_big_fil_rev_8_21_14_0_10_32_10</name>
    <dbReference type="NCBI Taxonomy" id="1975090"/>
    <lineage>
        <taxon>Bacteria</taxon>
        <taxon>Katanobacteria</taxon>
    </lineage>
</organism>
<dbReference type="GO" id="GO:0005524">
    <property type="term" value="F:ATP binding"/>
    <property type="evidence" value="ECO:0007669"/>
    <property type="project" value="UniProtKB-KW"/>
</dbReference>
<keyword evidence="4" id="KW-0436">Ligase</keyword>
<dbReference type="Gene3D" id="3.40.50.880">
    <property type="match status" value="1"/>
</dbReference>
<feature type="transmembrane region" description="Helical" evidence="10">
    <location>
        <begin position="12"/>
        <end position="35"/>
    </location>
</feature>
<evidence type="ECO:0000259" key="12">
    <source>
        <dbReference type="Pfam" id="PF06418"/>
    </source>
</evidence>
<dbReference type="InterPro" id="IPR033828">
    <property type="entry name" value="GATase1_CTP_Synthase"/>
</dbReference>
<protein>
    <recommendedName>
        <fullName evidence="3">CTP synthase (glutamine hydrolyzing)</fullName>
        <ecNumber evidence="3">6.3.4.2</ecNumber>
    </recommendedName>
</protein>
<reference evidence="13 14" key="1">
    <citation type="submission" date="2017-09" db="EMBL/GenBank/DDBJ databases">
        <title>Depth-based differentiation of microbial function through sediment-hosted aquifers and enrichment of novel symbionts in the deep terrestrial subsurface.</title>
        <authorList>
            <person name="Probst A.J."/>
            <person name="Ladd B."/>
            <person name="Jarett J.K."/>
            <person name="Geller-Mcgrath D.E."/>
            <person name="Sieber C.M."/>
            <person name="Emerson J.B."/>
            <person name="Anantharaman K."/>
            <person name="Thomas B.C."/>
            <person name="Malmstrom R."/>
            <person name="Stieglmeier M."/>
            <person name="Klingl A."/>
            <person name="Woyke T."/>
            <person name="Ryan C.M."/>
            <person name="Banfield J.F."/>
        </authorList>
    </citation>
    <scope>NUCLEOTIDE SEQUENCE [LARGE SCALE GENOMIC DNA]</scope>
    <source>
        <strain evidence="13">CG10_big_fil_rev_8_21_14_0_10_32_10</strain>
    </source>
</reference>
<dbReference type="InterPro" id="IPR029062">
    <property type="entry name" value="Class_I_gatase-like"/>
</dbReference>
<dbReference type="EMBL" id="PCXU01000011">
    <property type="protein sequence ID" value="PIR43795.1"/>
    <property type="molecule type" value="Genomic_DNA"/>
</dbReference>
<accession>A0A2H0RDA0</accession>
<evidence type="ECO:0000256" key="4">
    <source>
        <dbReference type="ARBA" id="ARBA00022598"/>
    </source>
</evidence>
<dbReference type="GO" id="GO:0019856">
    <property type="term" value="P:pyrimidine nucleobase biosynthetic process"/>
    <property type="evidence" value="ECO:0007669"/>
    <property type="project" value="TreeGrafter"/>
</dbReference>
<dbReference type="GO" id="GO:0044210">
    <property type="term" value="P:'de novo' CTP biosynthetic process"/>
    <property type="evidence" value="ECO:0007669"/>
    <property type="project" value="UniProtKB-UniPathway"/>
</dbReference>
<dbReference type="InterPro" id="IPR004468">
    <property type="entry name" value="CTP_synthase"/>
</dbReference>
<evidence type="ECO:0000313" key="13">
    <source>
        <dbReference type="EMBL" id="PIR43795.1"/>
    </source>
</evidence>
<dbReference type="GO" id="GO:0042802">
    <property type="term" value="F:identical protein binding"/>
    <property type="evidence" value="ECO:0007669"/>
    <property type="project" value="TreeGrafter"/>
</dbReference>
<dbReference type="Pfam" id="PF06418">
    <property type="entry name" value="CTP_synth_N"/>
    <property type="match status" value="1"/>
</dbReference>
<dbReference type="InterPro" id="IPR017926">
    <property type="entry name" value="GATASE"/>
</dbReference>
<dbReference type="InterPro" id="IPR027417">
    <property type="entry name" value="P-loop_NTPase"/>
</dbReference>
<evidence type="ECO:0000256" key="7">
    <source>
        <dbReference type="ARBA" id="ARBA00022962"/>
    </source>
</evidence>
<comment type="pathway">
    <text evidence="1">Pyrimidine metabolism; CTP biosynthesis via de novo pathway; CTP from UDP: step 2/2.</text>
</comment>
<sequence length="563" mass="64232">MSRTRGFTTKYIFVSGGVLSGLGKGLCAASLGFLLKRRGYSVSSLKCENYLNIDSGTINPIEHGDPFLCDDGLEADMDLGTYERILNQNMGFSNFVTKGQIFKTIIDRERSMYYGGETVEDIPHVTQEIVSKIKKAGKGSDFCIVEIGGTVGEYQNVLYYEAARFLKVKYPGTVVDVHVSYLPIPRHLGEPKTKPTQMSVRTLMSMGINPEFLVLRSEYDLDQRRRSLLGTKSGVPGNNVIMAKDLHNIYELPVNFANQDFDKKILKHFNLPINRLNISDWKDLIKKVDLHRKRTNVKKQITIVIAGKYLSKNEGDFELTDAYHALIEAIKHASWHSNIYVKIKMVNTTKLNKDYLLQFKDVDGIIVPIGWGKRGVTGKIKAIKYAREHKIPYLGLCYGMQLATIEFARNVVKIKGADTEETNPNAKNKIIHSIPFDKKYQVIKGTGTSMRLGAYDCVLKKNTLAHNIYAIHNEFKDKKRNLISERHRHRFEFNNEYRKALEEKGMVFSGTSPDDFFVEYIELKKELHPFFIATQAHPEYKSRPLKPHPVFIEFLKAAKSYYS</sequence>
<keyword evidence="8" id="KW-0665">Pyrimidine biosynthesis</keyword>
<dbReference type="UniPathway" id="UPA00159">
    <property type="reaction ID" value="UER00277"/>
</dbReference>
<dbReference type="CDD" id="cd01746">
    <property type="entry name" value="GATase1_CTP_Synthase"/>
    <property type="match status" value="1"/>
</dbReference>
<dbReference type="EC" id="6.3.4.2" evidence="3"/>
<gene>
    <name evidence="13" type="ORF">COV24_00965</name>
</gene>
<evidence type="ECO:0000256" key="9">
    <source>
        <dbReference type="ARBA" id="ARBA00047781"/>
    </source>
</evidence>
<evidence type="ECO:0000259" key="11">
    <source>
        <dbReference type="Pfam" id="PF00117"/>
    </source>
</evidence>
<dbReference type="Gene3D" id="3.40.50.300">
    <property type="entry name" value="P-loop containing nucleotide triphosphate hydrolases"/>
    <property type="match status" value="1"/>
</dbReference>
<evidence type="ECO:0000256" key="2">
    <source>
        <dbReference type="ARBA" id="ARBA00007533"/>
    </source>
</evidence>
<dbReference type="GO" id="GO:0005829">
    <property type="term" value="C:cytosol"/>
    <property type="evidence" value="ECO:0007669"/>
    <property type="project" value="TreeGrafter"/>
</dbReference>
<dbReference type="PANTHER" id="PTHR11550">
    <property type="entry name" value="CTP SYNTHASE"/>
    <property type="match status" value="1"/>
</dbReference>
<evidence type="ECO:0000256" key="6">
    <source>
        <dbReference type="ARBA" id="ARBA00022840"/>
    </source>
</evidence>
<dbReference type="Pfam" id="PF00117">
    <property type="entry name" value="GATase"/>
    <property type="match status" value="1"/>
</dbReference>
<comment type="caution">
    <text evidence="13">The sequence shown here is derived from an EMBL/GenBank/DDBJ whole genome shotgun (WGS) entry which is preliminary data.</text>
</comment>
<comment type="similarity">
    <text evidence="2">Belongs to the CTP synthase family.</text>
</comment>
<dbReference type="PANTHER" id="PTHR11550:SF0">
    <property type="entry name" value="CTP SYNTHASE-RELATED"/>
    <property type="match status" value="1"/>
</dbReference>
<dbReference type="SUPFAM" id="SSF52540">
    <property type="entry name" value="P-loop containing nucleoside triphosphate hydrolases"/>
    <property type="match status" value="1"/>
</dbReference>
<keyword evidence="10" id="KW-0812">Transmembrane</keyword>
<keyword evidence="10" id="KW-1133">Transmembrane helix</keyword>
<dbReference type="Proteomes" id="UP000230214">
    <property type="component" value="Unassembled WGS sequence"/>
</dbReference>
<dbReference type="InterPro" id="IPR017456">
    <property type="entry name" value="CTP_synthase_N"/>
</dbReference>
<evidence type="ECO:0000256" key="3">
    <source>
        <dbReference type="ARBA" id="ARBA00012291"/>
    </source>
</evidence>
<keyword evidence="5" id="KW-0547">Nucleotide-binding</keyword>
<evidence type="ECO:0000256" key="8">
    <source>
        <dbReference type="ARBA" id="ARBA00022975"/>
    </source>
</evidence>
<dbReference type="AlphaFoldDB" id="A0A2H0RDA0"/>
<feature type="domain" description="CTP synthase N-terminal" evidence="12">
    <location>
        <begin position="10"/>
        <end position="271"/>
    </location>
</feature>
<proteinExistence type="inferred from homology"/>
<name>A0A2H0RDA0_UNCKA</name>
<evidence type="ECO:0000256" key="1">
    <source>
        <dbReference type="ARBA" id="ARBA00005171"/>
    </source>
</evidence>
<comment type="catalytic activity">
    <reaction evidence="9">
        <text>UTP + L-glutamine + ATP + H2O = CTP + L-glutamate + ADP + phosphate + 2 H(+)</text>
        <dbReference type="Rhea" id="RHEA:26426"/>
        <dbReference type="ChEBI" id="CHEBI:15377"/>
        <dbReference type="ChEBI" id="CHEBI:15378"/>
        <dbReference type="ChEBI" id="CHEBI:29985"/>
        <dbReference type="ChEBI" id="CHEBI:30616"/>
        <dbReference type="ChEBI" id="CHEBI:37563"/>
        <dbReference type="ChEBI" id="CHEBI:43474"/>
        <dbReference type="ChEBI" id="CHEBI:46398"/>
        <dbReference type="ChEBI" id="CHEBI:58359"/>
        <dbReference type="ChEBI" id="CHEBI:456216"/>
        <dbReference type="EC" id="6.3.4.2"/>
    </reaction>
</comment>
<dbReference type="SUPFAM" id="SSF52317">
    <property type="entry name" value="Class I glutamine amidotransferase-like"/>
    <property type="match status" value="1"/>
</dbReference>
<keyword evidence="10" id="KW-0472">Membrane</keyword>
<evidence type="ECO:0000256" key="10">
    <source>
        <dbReference type="SAM" id="Phobius"/>
    </source>
</evidence>
<dbReference type="GO" id="GO:0003883">
    <property type="term" value="F:CTP synthase activity"/>
    <property type="evidence" value="ECO:0007669"/>
    <property type="project" value="UniProtKB-EC"/>
</dbReference>
<evidence type="ECO:0000313" key="14">
    <source>
        <dbReference type="Proteomes" id="UP000230214"/>
    </source>
</evidence>
<dbReference type="NCBIfam" id="TIGR00337">
    <property type="entry name" value="PyrG"/>
    <property type="match status" value="1"/>
</dbReference>
<evidence type="ECO:0000256" key="5">
    <source>
        <dbReference type="ARBA" id="ARBA00022741"/>
    </source>
</evidence>
<dbReference type="PROSITE" id="PS51273">
    <property type="entry name" value="GATASE_TYPE_1"/>
    <property type="match status" value="1"/>
</dbReference>
<dbReference type="NCBIfam" id="NF003792">
    <property type="entry name" value="PRK05380.1"/>
    <property type="match status" value="1"/>
</dbReference>
<feature type="domain" description="Glutamine amidotransferase" evidence="11">
    <location>
        <begin position="319"/>
        <end position="556"/>
    </location>
</feature>
<keyword evidence="6" id="KW-0067">ATP-binding</keyword>
<dbReference type="FunFam" id="3.40.50.880:FF:000002">
    <property type="entry name" value="CTP synthase"/>
    <property type="match status" value="1"/>
</dbReference>